<dbReference type="Proteomes" id="UP000198287">
    <property type="component" value="Unassembled WGS sequence"/>
</dbReference>
<protein>
    <submittedName>
        <fullName evidence="2">Uncharacterized protein</fullName>
    </submittedName>
</protein>
<sequence>MGDYSDDDDDAFVNSPSFPNTQKPAPSSSSSKRKAATPTSSKAETSKKKKGDDDDAEEEELPSIRFLTLDSDDDEDELVSKNEWRMVEGRTRYMRDPPTSPPERGYANRKIDLREDKDEGDNKLREFFCELAREVNEDQEMGSQQSTTSDLTPLTPPIITGKYPPLTAAERLIAETKIRQAGKEGLEVPGTKSRVAFSPPNINRAYGLFVLVAPNTKWNYICSGISNCVRTRSTTVEPIPKCHLHKGEQIGFVLAQFTDGTNKKNDVVLHVIASFKYIYGDDEGKSHNATRAIMLQHINKPTMAFKLYSKEREAAKKPPAQAVELVERRLYFDDEDKLLKVYSARQTVTLLKLLLWPDTTIKVISLNVHINLPNGAYKELLEEMDLYGLELKIHDKLSLAAATAINLEEGADIPFLLHAEKGESLGAFLKRGRQERKGKVAALYFASNPYIIYAGQARNSSVHKKESNADPVLAYINNKPSTHPEPKIVPVGLVLEEVQVGMSPPPFCPNSISSKTKKLYKSGRFFCPVSPSLYQLEDL</sequence>
<proteinExistence type="predicted"/>
<feature type="region of interest" description="Disordered" evidence="1">
    <location>
        <begin position="1"/>
        <end position="79"/>
    </location>
</feature>
<accession>A0A226F0S8</accession>
<evidence type="ECO:0000256" key="1">
    <source>
        <dbReference type="SAM" id="MobiDB-lite"/>
    </source>
</evidence>
<reference evidence="2 3" key="1">
    <citation type="submission" date="2015-12" db="EMBL/GenBank/DDBJ databases">
        <title>The genome of Folsomia candida.</title>
        <authorList>
            <person name="Faddeeva A."/>
            <person name="Derks M.F."/>
            <person name="Anvar Y."/>
            <person name="Smit S."/>
            <person name="Van Straalen N."/>
            <person name="Roelofs D."/>
        </authorList>
    </citation>
    <scope>NUCLEOTIDE SEQUENCE [LARGE SCALE GENOMIC DNA]</scope>
    <source>
        <strain evidence="2 3">VU population</strain>
        <tissue evidence="2">Whole body</tissue>
    </source>
</reference>
<name>A0A226F0S8_FOLCA</name>
<feature type="compositionally biased region" description="Low complexity" evidence="1">
    <location>
        <begin position="143"/>
        <end position="158"/>
    </location>
</feature>
<feature type="compositionally biased region" description="Acidic residues" evidence="1">
    <location>
        <begin position="1"/>
        <end position="11"/>
    </location>
</feature>
<keyword evidence="3" id="KW-1185">Reference proteome</keyword>
<evidence type="ECO:0000313" key="2">
    <source>
        <dbReference type="EMBL" id="OXA63379.1"/>
    </source>
</evidence>
<dbReference type="AlphaFoldDB" id="A0A226F0S8"/>
<feature type="compositionally biased region" description="Low complexity" evidence="1">
    <location>
        <begin position="23"/>
        <end position="43"/>
    </location>
</feature>
<gene>
    <name evidence="2" type="ORF">Fcan01_02865</name>
</gene>
<feature type="region of interest" description="Disordered" evidence="1">
    <location>
        <begin position="136"/>
        <end position="158"/>
    </location>
</feature>
<organism evidence="2 3">
    <name type="scientific">Folsomia candida</name>
    <name type="common">Springtail</name>
    <dbReference type="NCBI Taxonomy" id="158441"/>
    <lineage>
        <taxon>Eukaryota</taxon>
        <taxon>Metazoa</taxon>
        <taxon>Ecdysozoa</taxon>
        <taxon>Arthropoda</taxon>
        <taxon>Hexapoda</taxon>
        <taxon>Collembola</taxon>
        <taxon>Entomobryomorpha</taxon>
        <taxon>Isotomoidea</taxon>
        <taxon>Isotomidae</taxon>
        <taxon>Proisotominae</taxon>
        <taxon>Folsomia</taxon>
    </lineage>
</organism>
<comment type="caution">
    <text evidence="2">The sequence shown here is derived from an EMBL/GenBank/DDBJ whole genome shotgun (WGS) entry which is preliminary data.</text>
</comment>
<dbReference type="EMBL" id="LNIX01000001">
    <property type="protein sequence ID" value="OXA63379.1"/>
    <property type="molecule type" value="Genomic_DNA"/>
</dbReference>
<evidence type="ECO:0000313" key="3">
    <source>
        <dbReference type="Proteomes" id="UP000198287"/>
    </source>
</evidence>